<dbReference type="EMBL" id="CH476745">
    <property type="protein sequence ID" value="EIE89795.1"/>
    <property type="molecule type" value="Genomic_DNA"/>
</dbReference>
<keyword evidence="5" id="KW-1185">Reference proteome</keyword>
<evidence type="ECO:0000256" key="2">
    <source>
        <dbReference type="ARBA" id="ARBA00023128"/>
    </source>
</evidence>
<protein>
    <submittedName>
        <fullName evidence="4">Uncharacterized protein</fullName>
    </submittedName>
</protein>
<gene>
    <name evidence="4" type="ORF">RO3G_14506</name>
</gene>
<name>I1CMW5_RHIO9</name>
<dbReference type="GeneID" id="93621471"/>
<dbReference type="Proteomes" id="UP000009138">
    <property type="component" value="Unassembled WGS sequence"/>
</dbReference>
<dbReference type="VEuPathDB" id="FungiDB:RO3G_14506"/>
<accession>I1CMW5</accession>
<dbReference type="InParanoid" id="I1CMW5"/>
<organism evidence="4 5">
    <name type="scientific">Rhizopus delemar (strain RA 99-880 / ATCC MYA-4621 / FGSC 9543 / NRRL 43880)</name>
    <name type="common">Mucormycosis agent</name>
    <name type="synonym">Rhizopus arrhizus var. delemar</name>
    <dbReference type="NCBI Taxonomy" id="246409"/>
    <lineage>
        <taxon>Eukaryota</taxon>
        <taxon>Fungi</taxon>
        <taxon>Fungi incertae sedis</taxon>
        <taxon>Mucoromycota</taxon>
        <taxon>Mucoromycotina</taxon>
        <taxon>Mucoromycetes</taxon>
        <taxon>Mucorales</taxon>
        <taxon>Mucorineae</taxon>
        <taxon>Rhizopodaceae</taxon>
        <taxon>Rhizopus</taxon>
    </lineage>
</organism>
<dbReference type="InterPro" id="IPR020373">
    <property type="entry name" value="Kgd4/YMR-31"/>
</dbReference>
<comment type="subcellular location">
    <subcellularLocation>
        <location evidence="1">Mitochondrion</location>
    </subcellularLocation>
</comment>
<keyword evidence="2" id="KW-0496">Mitochondrion</keyword>
<evidence type="ECO:0000313" key="4">
    <source>
        <dbReference type="EMBL" id="EIE89795.1"/>
    </source>
</evidence>
<dbReference type="AlphaFoldDB" id="I1CMW5"/>
<evidence type="ECO:0000256" key="1">
    <source>
        <dbReference type="ARBA" id="ARBA00004173"/>
    </source>
</evidence>
<dbReference type="RefSeq" id="XP_067525191.1">
    <property type="nucleotide sequence ID" value="XM_067669090.1"/>
</dbReference>
<dbReference type="GO" id="GO:0006103">
    <property type="term" value="P:2-oxoglutarate metabolic process"/>
    <property type="evidence" value="ECO:0007669"/>
    <property type="project" value="InterPro"/>
</dbReference>
<sequence>MQPSSTLRAVHKPLIRFLGPRASLWKGLCMKLNWTREKLNYLQDTPHHTGPHPLTPSNLVKQVAQAEVQQPVRKAAGSIEFGALPTKYQRSLISEAEMEAIESGGATIIF</sequence>
<evidence type="ECO:0000313" key="5">
    <source>
        <dbReference type="Proteomes" id="UP000009138"/>
    </source>
</evidence>
<reference evidence="4 5" key="1">
    <citation type="journal article" date="2009" name="PLoS Genet.">
        <title>Genomic analysis of the basal lineage fungus Rhizopus oryzae reveals a whole-genome duplication.</title>
        <authorList>
            <person name="Ma L.-J."/>
            <person name="Ibrahim A.S."/>
            <person name="Skory C."/>
            <person name="Grabherr M.G."/>
            <person name="Burger G."/>
            <person name="Butler M."/>
            <person name="Elias M."/>
            <person name="Idnurm A."/>
            <person name="Lang B.F."/>
            <person name="Sone T."/>
            <person name="Abe A."/>
            <person name="Calvo S.E."/>
            <person name="Corrochano L.M."/>
            <person name="Engels R."/>
            <person name="Fu J."/>
            <person name="Hansberg W."/>
            <person name="Kim J.-M."/>
            <person name="Kodira C.D."/>
            <person name="Koehrsen M.J."/>
            <person name="Liu B."/>
            <person name="Miranda-Saavedra D."/>
            <person name="O'Leary S."/>
            <person name="Ortiz-Castellanos L."/>
            <person name="Poulter R."/>
            <person name="Rodriguez-Romero J."/>
            <person name="Ruiz-Herrera J."/>
            <person name="Shen Y.-Q."/>
            <person name="Zeng Q."/>
            <person name="Galagan J."/>
            <person name="Birren B.W."/>
            <person name="Cuomo C.A."/>
            <person name="Wickes B.L."/>
        </authorList>
    </citation>
    <scope>NUCLEOTIDE SEQUENCE [LARGE SCALE GENOMIC DNA]</scope>
    <source>
        <strain evidence="5">RA 99-880 / ATCC MYA-4621 / FGSC 9543 / NRRL 43880</strain>
    </source>
</reference>
<proteinExistence type="inferred from homology"/>
<dbReference type="Pfam" id="PF10937">
    <property type="entry name" value="Kgd4-YMR31"/>
    <property type="match status" value="1"/>
</dbReference>
<dbReference type="OMA" id="PRANLWK"/>
<dbReference type="OrthoDB" id="2116030at2759"/>
<evidence type="ECO:0000256" key="3">
    <source>
        <dbReference type="ARBA" id="ARBA00043970"/>
    </source>
</evidence>
<comment type="similarity">
    <text evidence="3">Belongs to the alpha-ketoglutarate dehydrogenase component 4 family.</text>
</comment>
<dbReference type="GO" id="GO:0005739">
    <property type="term" value="C:mitochondrion"/>
    <property type="evidence" value="ECO:0007669"/>
    <property type="project" value="UniProtKB-SubCell"/>
</dbReference>
<dbReference type="eggNOG" id="ENOG502SEU6">
    <property type="taxonomic scope" value="Eukaryota"/>
</dbReference>